<name>A0AA36GCH0_9BILA</name>
<evidence type="ECO:0000256" key="3">
    <source>
        <dbReference type="ARBA" id="ARBA00022771"/>
    </source>
</evidence>
<dbReference type="PROSITE" id="PS01358">
    <property type="entry name" value="ZF_RANBP2_1"/>
    <property type="match status" value="1"/>
</dbReference>
<evidence type="ECO:0000259" key="6">
    <source>
        <dbReference type="PROSITE" id="PS50199"/>
    </source>
</evidence>
<dbReference type="Proteomes" id="UP001177023">
    <property type="component" value="Unassembled WGS sequence"/>
</dbReference>
<dbReference type="InterPro" id="IPR016563">
    <property type="entry name" value="Npl4"/>
</dbReference>
<dbReference type="CDD" id="cd08061">
    <property type="entry name" value="MPN_NPL4"/>
    <property type="match status" value="1"/>
</dbReference>
<dbReference type="PIRSF" id="PIRSF010052">
    <property type="entry name" value="Polyub_prc_Npl4"/>
    <property type="match status" value="1"/>
</dbReference>
<feature type="domain" description="RanBP2-type" evidence="6">
    <location>
        <begin position="484"/>
        <end position="514"/>
    </location>
</feature>
<proteinExistence type="inferred from homology"/>
<feature type="non-terminal residue" evidence="8">
    <location>
        <position position="514"/>
    </location>
</feature>
<dbReference type="EMBL" id="CATQJA010002709">
    <property type="protein sequence ID" value="CAJ0587181.1"/>
    <property type="molecule type" value="Genomic_DNA"/>
</dbReference>
<dbReference type="GO" id="GO:0006511">
    <property type="term" value="P:ubiquitin-dependent protein catabolic process"/>
    <property type="evidence" value="ECO:0007669"/>
    <property type="project" value="InterPro"/>
</dbReference>
<evidence type="ECO:0000256" key="1">
    <source>
        <dbReference type="ARBA" id="ARBA00011025"/>
    </source>
</evidence>
<comment type="caution">
    <text evidence="8">The sequence shown here is derived from an EMBL/GenBank/DDBJ whole genome shotgun (WGS) entry which is preliminary data.</text>
</comment>
<dbReference type="SUPFAM" id="SSF90209">
    <property type="entry name" value="Ran binding protein zinc finger-like"/>
    <property type="match status" value="1"/>
</dbReference>
<dbReference type="PANTHER" id="PTHR12710:SF0">
    <property type="entry name" value="NUCLEAR PROTEIN LOCALIZATION PROTEIN 4 HOMOLOG"/>
    <property type="match status" value="1"/>
</dbReference>
<dbReference type="InterPro" id="IPR007717">
    <property type="entry name" value="NPL4_C"/>
</dbReference>
<feature type="domain" description="MPN" evidence="7">
    <location>
        <begin position="130"/>
        <end position="267"/>
    </location>
</feature>
<evidence type="ECO:0000259" key="7">
    <source>
        <dbReference type="PROSITE" id="PS50249"/>
    </source>
</evidence>
<dbReference type="PANTHER" id="PTHR12710">
    <property type="entry name" value="NUCLEAR PROTEIN LOCALIZATION 4"/>
    <property type="match status" value="1"/>
</dbReference>
<evidence type="ECO:0000256" key="4">
    <source>
        <dbReference type="ARBA" id="ARBA00022833"/>
    </source>
</evidence>
<dbReference type="PROSITE" id="PS50199">
    <property type="entry name" value="ZF_RANBP2_2"/>
    <property type="match status" value="1"/>
</dbReference>
<comment type="similarity">
    <text evidence="1">Belongs to the NPL4 family.</text>
</comment>
<dbReference type="InterPro" id="IPR036443">
    <property type="entry name" value="Znf_RanBP2_sf"/>
</dbReference>
<organism evidence="8 9">
    <name type="scientific">Mesorhabditis spiculigera</name>
    <dbReference type="NCBI Taxonomy" id="96644"/>
    <lineage>
        <taxon>Eukaryota</taxon>
        <taxon>Metazoa</taxon>
        <taxon>Ecdysozoa</taxon>
        <taxon>Nematoda</taxon>
        <taxon>Chromadorea</taxon>
        <taxon>Rhabditida</taxon>
        <taxon>Rhabditina</taxon>
        <taxon>Rhabditomorpha</taxon>
        <taxon>Rhabditoidea</taxon>
        <taxon>Rhabditidae</taxon>
        <taxon>Mesorhabditinae</taxon>
        <taxon>Mesorhabditis</taxon>
    </lineage>
</organism>
<dbReference type="GO" id="GO:0005634">
    <property type="term" value="C:nucleus"/>
    <property type="evidence" value="ECO:0007669"/>
    <property type="project" value="TreeGrafter"/>
</dbReference>
<dbReference type="InterPro" id="IPR001876">
    <property type="entry name" value="Znf_RanBP2"/>
</dbReference>
<dbReference type="InterPro" id="IPR037518">
    <property type="entry name" value="MPN"/>
</dbReference>
<keyword evidence="2" id="KW-0479">Metal-binding</keyword>
<dbReference type="Pfam" id="PF05020">
    <property type="entry name" value="zf-NPL4"/>
    <property type="match status" value="1"/>
</dbReference>
<sequence length="514" mass="57514">MVVAAATHEKLDDVDIALAAEDGQVKRGRDSKMCHHNDRQKCTHCLPIDPYDEEYLKSKDIKHMSFHAYVRKLTQGHGKGSKLRKPLETPRVKVDLTCDSHKPFPVGICTRCRPPMVTLNRQKFRHVDNISIENQDIVNQFLNYWRKSGHQRVGYLIGKYEPFTEVPLGIKARVAAIYEPPQTTSENGFKLLDDPNKEAVDKLCNWLGLTRVGWIFTDLWTEDATKGTVHCLRNAKSFLLSAEECITAGWLQNQHPNITEFSSDGKFGSKFVTLVASGDDNHEISFHGYQVSNQCAQLVDAEVLCPTQYPELAYIREQKLRDDHYITDVQFTMKNEYGAEVSKNGRPLPVEFLLVDVPAGMPKDPEGTFHVGGSEFAIENRTIIGEIQGGPNLAEYQEGAMEKDMMDAVTNFHFLLFLMTNDLVKFSDDEVRSLCESIRQQNAHKVIDWGANTENWNTLVALSHHHKEMGGGGGAAAASSSGGSTGGATWDCPHCTFHNNITDAECAMCSLPRN</sequence>
<dbReference type="InterPro" id="IPR007716">
    <property type="entry name" value="NPL4_Zn-bd_put"/>
</dbReference>
<dbReference type="Gene3D" id="2.30.30.380">
    <property type="entry name" value="Zn-finger domain of Sec23/24"/>
    <property type="match status" value="1"/>
</dbReference>
<evidence type="ECO:0000256" key="5">
    <source>
        <dbReference type="PROSITE-ProRule" id="PRU00322"/>
    </source>
</evidence>
<evidence type="ECO:0000313" key="8">
    <source>
        <dbReference type="EMBL" id="CAJ0587181.1"/>
    </source>
</evidence>
<dbReference type="GO" id="GO:0008270">
    <property type="term" value="F:zinc ion binding"/>
    <property type="evidence" value="ECO:0007669"/>
    <property type="project" value="UniProtKB-KW"/>
</dbReference>
<protein>
    <recommendedName>
        <fullName evidence="10">Nuclear protein localization protein 4 homolog</fullName>
    </recommendedName>
</protein>
<accession>A0AA36GCH0</accession>
<dbReference type="GO" id="GO:0031625">
    <property type="term" value="F:ubiquitin protein ligase binding"/>
    <property type="evidence" value="ECO:0007669"/>
    <property type="project" value="TreeGrafter"/>
</dbReference>
<reference evidence="8" key="1">
    <citation type="submission" date="2023-06" db="EMBL/GenBank/DDBJ databases">
        <authorList>
            <person name="Delattre M."/>
        </authorList>
    </citation>
    <scope>NUCLEOTIDE SEQUENCE</scope>
    <source>
        <strain evidence="8">AF72</strain>
    </source>
</reference>
<evidence type="ECO:0000313" key="9">
    <source>
        <dbReference type="Proteomes" id="UP001177023"/>
    </source>
</evidence>
<keyword evidence="9" id="KW-1185">Reference proteome</keyword>
<dbReference type="GO" id="GO:0043130">
    <property type="term" value="F:ubiquitin binding"/>
    <property type="evidence" value="ECO:0007669"/>
    <property type="project" value="TreeGrafter"/>
</dbReference>
<gene>
    <name evidence="8" type="ORF">MSPICULIGERA_LOCUS25158</name>
</gene>
<keyword evidence="3 5" id="KW-0863">Zinc-finger</keyword>
<dbReference type="Pfam" id="PF05021">
    <property type="entry name" value="NPL4"/>
    <property type="match status" value="1"/>
</dbReference>
<dbReference type="PROSITE" id="PS50249">
    <property type="entry name" value="MPN"/>
    <property type="match status" value="1"/>
</dbReference>
<dbReference type="AlphaFoldDB" id="A0AA36GCH0"/>
<evidence type="ECO:0008006" key="10">
    <source>
        <dbReference type="Google" id="ProtNLM"/>
    </source>
</evidence>
<keyword evidence="4" id="KW-0862">Zinc</keyword>
<evidence type="ECO:0000256" key="2">
    <source>
        <dbReference type="ARBA" id="ARBA00022723"/>
    </source>
</evidence>